<protein>
    <recommendedName>
        <fullName evidence="1">LysM domain-containing protein</fullName>
    </recommendedName>
</protein>
<dbReference type="InterPro" id="IPR000015">
    <property type="entry name" value="Fimb_usher"/>
</dbReference>
<dbReference type="OrthoDB" id="7010570at2"/>
<proteinExistence type="predicted"/>
<accession>A0A0J8XV57</accession>
<organism evidence="2 3">
    <name type="scientific">Photobacterium swingsii</name>
    <dbReference type="NCBI Taxonomy" id="680026"/>
    <lineage>
        <taxon>Bacteria</taxon>
        <taxon>Pseudomonadati</taxon>
        <taxon>Pseudomonadota</taxon>
        <taxon>Gammaproteobacteria</taxon>
        <taxon>Vibrionales</taxon>
        <taxon>Vibrionaceae</taxon>
        <taxon>Photobacterium</taxon>
    </lineage>
</organism>
<keyword evidence="3" id="KW-1185">Reference proteome</keyword>
<dbReference type="Gene3D" id="3.10.350.10">
    <property type="entry name" value="LysM domain"/>
    <property type="match status" value="1"/>
</dbReference>
<gene>
    <name evidence="2" type="ORF">C9I94_16265</name>
</gene>
<dbReference type="CDD" id="cd00118">
    <property type="entry name" value="LysM"/>
    <property type="match status" value="1"/>
</dbReference>
<dbReference type="InterPro" id="IPR032636">
    <property type="entry name" value="Pilus_assem_E-set-like_dom"/>
</dbReference>
<dbReference type="AlphaFoldDB" id="A0A0J8XV57"/>
<dbReference type="Proteomes" id="UP000240481">
    <property type="component" value="Unassembled WGS sequence"/>
</dbReference>
<dbReference type="Pfam" id="PF00577">
    <property type="entry name" value="Usher"/>
    <property type="match status" value="1"/>
</dbReference>
<dbReference type="RefSeq" id="WP_048900239.1">
    <property type="nucleotide sequence ID" value="NZ_AP024852.1"/>
</dbReference>
<dbReference type="GO" id="GO:0016020">
    <property type="term" value="C:membrane"/>
    <property type="evidence" value="ECO:0007669"/>
    <property type="project" value="InterPro"/>
</dbReference>
<evidence type="ECO:0000313" key="2">
    <source>
        <dbReference type="EMBL" id="PSW23179.1"/>
    </source>
</evidence>
<dbReference type="InterPro" id="IPR018392">
    <property type="entry name" value="LysM"/>
</dbReference>
<name>A0A0J8XV57_9GAMM</name>
<dbReference type="EMBL" id="PYLZ01000009">
    <property type="protein sequence ID" value="PSW23179.1"/>
    <property type="molecule type" value="Genomic_DNA"/>
</dbReference>
<sequence>MKYPTAIKPTVLGSILLIVPMTGNATSVEGINLAKDIKTAVVRDNQLANVDQIARVDDQSLVNRKLAKNKLAKAVTDEIAKNSKTARRNELFVSLYGEDFAEELDLIPDEFLQIVHNQTYSVQIILGGEDIGSAVLSVTPAESKLSTVRLNKKHKDYILDDFDDGKLVSLLESPNLFGGINCGEFDDITCKTDDVIIKAIFDKDTLNLYLYMTSDLLRQEGVSLVNSYYLPPPTFDATTGVLGYQLNTSMSDYSDNYNLRLKGVISKGEHNIIGNTRFASENSELDDLYYRYDMSGTSFNAGLISTEKLGNNAGFSQSLLDQRQDLIGVEYGSSNRTLRKNEGESLIPVEVIMARAGRVEIFKDGNLIETQYLDAGIAPVNTSSFPNGNYMVELRIYDGDRFVRSENKQVIKERVDYTQKYSLFAGYKFDRNDLDYDEIEDAIPMVGGFYQFPVGAAAALIGSTKIDSNKTQIGLDFKQSLSWFNYSVKGAANTYGDNALSGYLNKSWETYSANLNYRRSSFSERSKKERKQRDQDVVSLSLSKNFYHGKAVGYLNLHSNYNIRDDKFDNSRLSYNTTVDFWEVNLKNVRLEAGFNYGVYAQNKHRDFERSLDFRLTIPFGLNKSTSVEFNAAYNGQNGYNGDVDLRKTYRDSVMQYASLSARVDDYSSQGIARAGFNGSYARGDVGATVSSNSTSGYSNISGSIGATSQGVGFSSDSTSEAGVLVNVNPEAVGKIDLITKSKRVPIVTTPQFVSLDDMNEHQVGFDISQSSKSADSYNVTRKNHRFVAYAGNVMDLQGEFHKTAAVFGQVYGCDKNVLKYTKIMSKEKTVFSDESGQFSIEPFDIETTLIVEHESGSQEVIQIGELNKPVNFVGKKYLQDCSIPEVLLATSEVVEEVEEIVLPESEVIIVLDTYKVQKGDSLYRIYDRYSDQTTLSRMEFMAELYKLNTPSMVNGNVRALRVGSHIQIPTKVTDKIADVDLDKIIDPSNKHNAYEIELHNKINS</sequence>
<dbReference type="InterPro" id="IPR036779">
    <property type="entry name" value="LysM_dom_sf"/>
</dbReference>
<dbReference type="Pfam" id="PF16967">
    <property type="entry name" value="TcfC"/>
    <property type="match status" value="1"/>
</dbReference>
<dbReference type="STRING" id="680026.AB733_19220"/>
<reference evidence="2 3" key="1">
    <citation type="submission" date="2018-01" db="EMBL/GenBank/DDBJ databases">
        <title>Whole genome sequencing of Histamine producing bacteria.</title>
        <authorList>
            <person name="Butler K."/>
        </authorList>
    </citation>
    <scope>NUCLEOTIDE SEQUENCE [LARGE SCALE GENOMIC DNA]</scope>
    <source>
        <strain evidence="2 3">DSM 24669</strain>
    </source>
</reference>
<dbReference type="PROSITE" id="PS51782">
    <property type="entry name" value="LYSM"/>
    <property type="match status" value="1"/>
</dbReference>
<dbReference type="GO" id="GO:0015473">
    <property type="term" value="F:fimbrial usher porin activity"/>
    <property type="evidence" value="ECO:0007669"/>
    <property type="project" value="InterPro"/>
</dbReference>
<comment type="caution">
    <text evidence="2">The sequence shown here is derived from an EMBL/GenBank/DDBJ whole genome shotgun (WGS) entry which is preliminary data.</text>
</comment>
<dbReference type="GO" id="GO:0009297">
    <property type="term" value="P:pilus assembly"/>
    <property type="evidence" value="ECO:0007669"/>
    <property type="project" value="InterPro"/>
</dbReference>
<evidence type="ECO:0000259" key="1">
    <source>
        <dbReference type="PROSITE" id="PS51782"/>
    </source>
</evidence>
<feature type="domain" description="LysM" evidence="1">
    <location>
        <begin position="913"/>
        <end position="969"/>
    </location>
</feature>
<evidence type="ECO:0000313" key="3">
    <source>
        <dbReference type="Proteomes" id="UP000240481"/>
    </source>
</evidence>